<gene>
    <name evidence="1" type="ORF">LCGC14_2200520</name>
</gene>
<organism evidence="1">
    <name type="scientific">marine sediment metagenome</name>
    <dbReference type="NCBI Taxonomy" id="412755"/>
    <lineage>
        <taxon>unclassified sequences</taxon>
        <taxon>metagenomes</taxon>
        <taxon>ecological metagenomes</taxon>
    </lineage>
</organism>
<comment type="caution">
    <text evidence="1">The sequence shown here is derived from an EMBL/GenBank/DDBJ whole genome shotgun (WGS) entry which is preliminary data.</text>
</comment>
<proteinExistence type="predicted"/>
<name>A0A0F9GCM5_9ZZZZ</name>
<accession>A0A0F9GCM5</accession>
<protein>
    <submittedName>
        <fullName evidence="1">Uncharacterized protein</fullName>
    </submittedName>
</protein>
<dbReference type="EMBL" id="LAZR01028985">
    <property type="protein sequence ID" value="KKL60917.1"/>
    <property type="molecule type" value="Genomic_DNA"/>
</dbReference>
<reference evidence="1" key="1">
    <citation type="journal article" date="2015" name="Nature">
        <title>Complex archaea that bridge the gap between prokaryotes and eukaryotes.</title>
        <authorList>
            <person name="Spang A."/>
            <person name="Saw J.H."/>
            <person name="Jorgensen S.L."/>
            <person name="Zaremba-Niedzwiedzka K."/>
            <person name="Martijn J."/>
            <person name="Lind A.E."/>
            <person name="van Eijk R."/>
            <person name="Schleper C."/>
            <person name="Guy L."/>
            <person name="Ettema T.J."/>
        </authorList>
    </citation>
    <scope>NUCLEOTIDE SEQUENCE</scope>
</reference>
<evidence type="ECO:0000313" key="1">
    <source>
        <dbReference type="EMBL" id="KKL60917.1"/>
    </source>
</evidence>
<sequence length="104" mass="12227">MPSYKHLCDRGHEFALPYIQDHCHCPKCGELSRYIRPPEHSMVGIRMAETFRVVGSDGTILNERQVVNDTPEWNDPKLQRDSSYWGREHPKIGNQFYNRGRRRG</sequence>
<dbReference type="AlphaFoldDB" id="A0A0F9GCM5"/>